<evidence type="ECO:0000313" key="6">
    <source>
        <dbReference type="Proteomes" id="UP000305888"/>
    </source>
</evidence>
<evidence type="ECO:0000313" key="5">
    <source>
        <dbReference type="EMBL" id="QDL91022.1"/>
    </source>
</evidence>
<dbReference type="RefSeq" id="WP_138578471.1">
    <property type="nucleotide sequence ID" value="NZ_CP040818.1"/>
</dbReference>
<feature type="signal peptide" evidence="3">
    <location>
        <begin position="1"/>
        <end position="22"/>
    </location>
</feature>
<evidence type="ECO:0000256" key="3">
    <source>
        <dbReference type="SAM" id="SignalP"/>
    </source>
</evidence>
<evidence type="ECO:0000259" key="4">
    <source>
        <dbReference type="Pfam" id="PF09375"/>
    </source>
</evidence>
<evidence type="ECO:0000256" key="1">
    <source>
        <dbReference type="ARBA" id="ARBA00004196"/>
    </source>
</evidence>
<reference evidence="5 6" key="1">
    <citation type="submission" date="2019-06" db="EMBL/GenBank/DDBJ databases">
        <title>Genome sequence of Rhodobacteraceae bacterium D4M1.</title>
        <authorList>
            <person name="Cao J."/>
        </authorList>
    </citation>
    <scope>NUCLEOTIDE SEQUENCE [LARGE SCALE GENOMIC DNA]</scope>
    <source>
        <strain evidence="5 6">D4M1</strain>
    </source>
</reference>
<protein>
    <recommendedName>
        <fullName evidence="4">Imelysin-like domain-containing protein</fullName>
    </recommendedName>
</protein>
<name>A0A5B8FX47_9RHOB</name>
<dbReference type="EMBL" id="CP040818">
    <property type="protein sequence ID" value="QDL91022.1"/>
    <property type="molecule type" value="Genomic_DNA"/>
</dbReference>
<dbReference type="AlphaFoldDB" id="A0A5B8FX47"/>
<dbReference type="InterPro" id="IPR018976">
    <property type="entry name" value="Imelysin-like"/>
</dbReference>
<dbReference type="Proteomes" id="UP000305888">
    <property type="component" value="Chromosome"/>
</dbReference>
<keyword evidence="6" id="KW-1185">Reference proteome</keyword>
<dbReference type="Pfam" id="PF09375">
    <property type="entry name" value="Peptidase_M75"/>
    <property type="match status" value="1"/>
</dbReference>
<accession>A0A5B8FX47</accession>
<feature type="domain" description="Imelysin-like" evidence="4">
    <location>
        <begin position="57"/>
        <end position="318"/>
    </location>
</feature>
<evidence type="ECO:0000256" key="2">
    <source>
        <dbReference type="ARBA" id="ARBA00022729"/>
    </source>
</evidence>
<dbReference type="OrthoDB" id="5729110at2"/>
<comment type="subcellular location">
    <subcellularLocation>
        <location evidence="1">Cell envelope</location>
    </subcellularLocation>
</comment>
<keyword evidence="2 3" id="KW-0732">Signal</keyword>
<dbReference type="InterPro" id="IPR034984">
    <property type="entry name" value="Imelysin-like_IPPA"/>
</dbReference>
<gene>
    <name evidence="5" type="ORF">FDP22_04000</name>
</gene>
<dbReference type="GO" id="GO:0030313">
    <property type="term" value="C:cell envelope"/>
    <property type="evidence" value="ECO:0007669"/>
    <property type="project" value="UniProtKB-SubCell"/>
</dbReference>
<dbReference type="KEGG" id="ppru:FDP22_04000"/>
<dbReference type="InterPro" id="IPR038352">
    <property type="entry name" value="Imelysin_sf"/>
</dbReference>
<dbReference type="CDD" id="cd14659">
    <property type="entry name" value="Imelysin-like_IPPA"/>
    <property type="match status" value="1"/>
</dbReference>
<dbReference type="Gene3D" id="1.20.1420.20">
    <property type="entry name" value="M75 peptidase, HXXE motif"/>
    <property type="match status" value="1"/>
</dbReference>
<sequence>MRARLASLAAAVVLAATGSAGADDASRAIVRRALDQVILPGFEAFETRAAGLEAASRGCDEDALRAAYQATFDAWEGVSHLRFGPTEEDQRAFAIAFWPDRKGFTARSLAGLAEAEDPVVDDPEEFEHVSIAARGLFALDYLLYDDTGQGLGAGPYRCRLLRAVSVDLHRLAAALVDRWEDPWSGWMLTAGAAENLAYPEPLSAVQELYKALLGGVQFTRDLRLANPLGSFDRPRPNRAEAWRSDRPLRNIGLSLDALEHMTEAVFVPSLPRENAEAARTAFSRVRDDLARITPPLTEAVSHPMSRFRVEALQTDYDQLYIALSAAIAPELGVREGFNALDGD</sequence>
<organism evidence="5 6">
    <name type="scientific">Paroceanicella profunda</name>
    <dbReference type="NCBI Taxonomy" id="2579971"/>
    <lineage>
        <taxon>Bacteria</taxon>
        <taxon>Pseudomonadati</taxon>
        <taxon>Pseudomonadota</taxon>
        <taxon>Alphaproteobacteria</taxon>
        <taxon>Rhodobacterales</taxon>
        <taxon>Paracoccaceae</taxon>
        <taxon>Paroceanicella</taxon>
    </lineage>
</organism>
<feature type="chain" id="PRO_5022704650" description="Imelysin-like domain-containing protein" evidence="3">
    <location>
        <begin position="23"/>
        <end position="343"/>
    </location>
</feature>
<proteinExistence type="predicted"/>